<gene>
    <name evidence="7" type="ORF">JOC83_000198</name>
</gene>
<evidence type="ECO:0000256" key="4">
    <source>
        <dbReference type="ARBA" id="ARBA00022842"/>
    </source>
</evidence>
<dbReference type="InterPro" id="IPR004659">
    <property type="entry name" value="RNase_E/G"/>
</dbReference>
<evidence type="ECO:0000313" key="8">
    <source>
        <dbReference type="Proteomes" id="UP000809829"/>
    </source>
</evidence>
<evidence type="ECO:0000256" key="5">
    <source>
        <dbReference type="ARBA" id="ARBA00022884"/>
    </source>
</evidence>
<evidence type="ECO:0000256" key="1">
    <source>
        <dbReference type="ARBA" id="ARBA00001946"/>
    </source>
</evidence>
<keyword evidence="5" id="KW-0694">RNA-binding</keyword>
<keyword evidence="8" id="KW-1185">Reference proteome</keyword>
<protein>
    <submittedName>
        <fullName evidence="7">Ribonuclease G</fullName>
        <ecNumber evidence="7">3.1.26.-</ecNumber>
    </submittedName>
</protein>
<dbReference type="PANTHER" id="PTHR30001">
    <property type="entry name" value="RIBONUCLEASE"/>
    <property type="match status" value="1"/>
</dbReference>
<dbReference type="Gene3D" id="2.40.50.140">
    <property type="entry name" value="Nucleic acid-binding proteins"/>
    <property type="match status" value="1"/>
</dbReference>
<feature type="domain" description="S1 motif" evidence="6">
    <location>
        <begin position="38"/>
        <end position="123"/>
    </location>
</feature>
<dbReference type="Pfam" id="PF10150">
    <property type="entry name" value="RNase_E_G"/>
    <property type="match status" value="1"/>
</dbReference>
<dbReference type="RefSeq" id="WP_205182652.1">
    <property type="nucleotide sequence ID" value="NZ_JAFBFC010000001.1"/>
</dbReference>
<organism evidence="7 8">
    <name type="scientific">Priestia iocasae</name>
    <dbReference type="NCBI Taxonomy" id="2291674"/>
    <lineage>
        <taxon>Bacteria</taxon>
        <taxon>Bacillati</taxon>
        <taxon>Bacillota</taxon>
        <taxon>Bacilli</taxon>
        <taxon>Bacillales</taxon>
        <taxon>Bacillaceae</taxon>
        <taxon>Priestia</taxon>
    </lineage>
</organism>
<evidence type="ECO:0000313" key="7">
    <source>
        <dbReference type="EMBL" id="MBM7701372.1"/>
    </source>
</evidence>
<keyword evidence="4" id="KW-0460">Magnesium</keyword>
<evidence type="ECO:0000259" key="6">
    <source>
        <dbReference type="PROSITE" id="PS50126"/>
    </source>
</evidence>
<dbReference type="InterPro" id="IPR012340">
    <property type="entry name" value="NA-bd_OB-fold"/>
</dbReference>
<evidence type="ECO:0000256" key="3">
    <source>
        <dbReference type="ARBA" id="ARBA00022801"/>
    </source>
</evidence>
<keyword evidence="2" id="KW-0479">Metal-binding</keyword>
<dbReference type="EC" id="3.1.26.-" evidence="7"/>
<dbReference type="InterPro" id="IPR019307">
    <property type="entry name" value="RNA-bd_AU-1/RNase_E/G"/>
</dbReference>
<proteinExistence type="predicted"/>
<dbReference type="EMBL" id="JAFBFC010000001">
    <property type="protein sequence ID" value="MBM7701372.1"/>
    <property type="molecule type" value="Genomic_DNA"/>
</dbReference>
<sequence length="488" mass="55605">MKTCVINAATTAKRMALIGENGLEHLHLEQQNKHKVVGNIYLGRVVNVVPGMQAAFIDIGLSQNGFLHRDDLASYQRVNGHSNEEKSISHFVHEGEAILVQIVKESIGTKGPKLTGLLELSTEEVVYLPHGNYIAISKKIEDEAERKKWTDYGQSYRQEQEGFLFRTAVKDKTIEAITQKLDQLRSTYTQLSQKAASVKAPALIYDAYHFIEMGLSNLLKHKVDEIIVDDFHTFESLKKKQMDRNITLTYYKEKENIFGHYQIEQEIDKLLKRVVWLKSGAYLVIDETEALTVVDVNTGTFVGKKSFRETALLVNKEAAVEVARQMRLRNIGGIVIVDFINMSSEQDRQAVIQELRKETLADYVRTTIVGFTELGLLQLTRKKVNESISTALTKPCDICSGKGRTFDDDTVVFQIERTLLEHKYKDDEAIWIETRASVIEKIKKEGVLDRLKGMTHMQLFLTPSSHAHCTYTVRQIGSEEEIKKRIKR</sequence>
<dbReference type="SMART" id="SM00316">
    <property type="entry name" value="S1"/>
    <property type="match status" value="1"/>
</dbReference>
<dbReference type="SUPFAM" id="SSF50249">
    <property type="entry name" value="Nucleic acid-binding proteins"/>
    <property type="match status" value="1"/>
</dbReference>
<dbReference type="PROSITE" id="PS50126">
    <property type="entry name" value="S1"/>
    <property type="match status" value="1"/>
</dbReference>
<dbReference type="InterPro" id="IPR003029">
    <property type="entry name" value="S1_domain"/>
</dbReference>
<dbReference type="GO" id="GO:0016787">
    <property type="term" value="F:hydrolase activity"/>
    <property type="evidence" value="ECO:0007669"/>
    <property type="project" value="UniProtKB-KW"/>
</dbReference>
<evidence type="ECO:0000256" key="2">
    <source>
        <dbReference type="ARBA" id="ARBA00022723"/>
    </source>
</evidence>
<dbReference type="Proteomes" id="UP000809829">
    <property type="component" value="Unassembled WGS sequence"/>
</dbReference>
<reference evidence="7 8" key="1">
    <citation type="submission" date="2021-01" db="EMBL/GenBank/DDBJ databases">
        <title>Genomic Encyclopedia of Type Strains, Phase IV (KMG-IV): sequencing the most valuable type-strain genomes for metagenomic binning, comparative biology and taxonomic classification.</title>
        <authorList>
            <person name="Goeker M."/>
        </authorList>
    </citation>
    <scope>NUCLEOTIDE SEQUENCE [LARGE SCALE GENOMIC DNA]</scope>
    <source>
        <strain evidence="7 8">DSM 104297</strain>
    </source>
</reference>
<keyword evidence="3 7" id="KW-0378">Hydrolase</keyword>
<dbReference type="CDD" id="cd04453">
    <property type="entry name" value="S1_RNase_E"/>
    <property type="match status" value="1"/>
</dbReference>
<dbReference type="NCBIfam" id="TIGR00757">
    <property type="entry name" value="RNaseEG"/>
    <property type="match status" value="1"/>
</dbReference>
<name>A0ABS2QPK2_9BACI</name>
<accession>A0ABS2QPK2</accession>
<dbReference type="PANTHER" id="PTHR30001:SF0">
    <property type="entry name" value="RIBONUCLEASE G"/>
    <property type="match status" value="1"/>
</dbReference>
<comment type="cofactor">
    <cofactor evidence="1">
        <name>Mg(2+)</name>
        <dbReference type="ChEBI" id="CHEBI:18420"/>
    </cofactor>
</comment>
<comment type="caution">
    <text evidence="7">The sequence shown here is derived from an EMBL/GenBank/DDBJ whole genome shotgun (WGS) entry which is preliminary data.</text>
</comment>